<dbReference type="PANTHER" id="PTHR38831">
    <property type="entry name" value="TYPE II SECRETION SYSTEM PROTEIN K"/>
    <property type="match status" value="1"/>
</dbReference>
<dbReference type="RefSeq" id="WP_127694504.1">
    <property type="nucleotide sequence ID" value="NZ_SACQ01000005.1"/>
</dbReference>
<dbReference type="GO" id="GO:0009306">
    <property type="term" value="P:protein secretion"/>
    <property type="evidence" value="ECO:0007669"/>
    <property type="project" value="InterPro"/>
</dbReference>
<evidence type="ECO:0008006" key="3">
    <source>
        <dbReference type="Google" id="ProtNLM"/>
    </source>
</evidence>
<keyword evidence="2" id="KW-1185">Reference proteome</keyword>
<gene>
    <name evidence="1" type="ORF">EOE65_11730</name>
</gene>
<dbReference type="SUPFAM" id="SSF158544">
    <property type="entry name" value="GspK insert domain-like"/>
    <property type="match status" value="1"/>
</dbReference>
<name>A0A437Q736_9GAMM</name>
<organism evidence="1 2">
    <name type="scientific">Neptunomonas marina</name>
    <dbReference type="NCBI Taxonomy" id="1815562"/>
    <lineage>
        <taxon>Bacteria</taxon>
        <taxon>Pseudomonadati</taxon>
        <taxon>Pseudomonadota</taxon>
        <taxon>Gammaproteobacteria</taxon>
        <taxon>Oceanospirillales</taxon>
        <taxon>Oceanospirillaceae</taxon>
        <taxon>Neptunomonas</taxon>
    </lineage>
</organism>
<protein>
    <recommendedName>
        <fullName evidence="3">General secretion pathway protein GspK</fullName>
    </recommendedName>
</protein>
<reference evidence="1 2" key="1">
    <citation type="submission" date="2019-01" db="EMBL/GenBank/DDBJ databases">
        <authorList>
            <person name="Chen W.-M."/>
        </authorList>
    </citation>
    <scope>NUCLEOTIDE SEQUENCE [LARGE SCALE GENOMIC DNA]</scope>
    <source>
        <strain evidence="1 2">HPM-16</strain>
    </source>
</reference>
<dbReference type="Proteomes" id="UP000282818">
    <property type="component" value="Unassembled WGS sequence"/>
</dbReference>
<comment type="caution">
    <text evidence="1">The sequence shown here is derived from an EMBL/GenBank/DDBJ whole genome shotgun (WGS) entry which is preliminary data.</text>
</comment>
<accession>A0A437Q736</accession>
<dbReference type="Gene3D" id="1.10.40.60">
    <property type="entry name" value="EpsJ-like"/>
    <property type="match status" value="1"/>
</dbReference>
<dbReference type="InterPro" id="IPR005628">
    <property type="entry name" value="GspK"/>
</dbReference>
<dbReference type="InterPro" id="IPR038072">
    <property type="entry name" value="GspK_central_sf"/>
</dbReference>
<dbReference type="AlphaFoldDB" id="A0A437Q736"/>
<dbReference type="EMBL" id="SACQ01000005">
    <property type="protein sequence ID" value="RVU30308.1"/>
    <property type="molecule type" value="Genomic_DNA"/>
</dbReference>
<dbReference type="PANTHER" id="PTHR38831:SF2">
    <property type="entry name" value="TYPE II SECRETION SYSTEM PROTEIN K"/>
    <property type="match status" value="1"/>
</dbReference>
<sequence length="292" mass="32084">MSKMKGVSSQQGVALALLLWIIAALSILLAGVLYQVKVDTKMTQWQRTQVKAEALGDAVIQLQMARIVSEPSLLGGGYAEFDVEFDEHVAQVEFVPAAGLVDINRASREALVRLFVARAGLSEAQADQLADDIQQWRSSSNLEDDDSYSEQPGKFKRGGLFEAPEDLMLVSGISRELYDRIKSVISVAKTGVAEVNTAAAPPEVLAFIVDDQEQFADLLAQRQRDVQNTPLAGSAGTEFRVRAKMQIDGDYVVRTRWVRIGRAGPDGLPWLYYRVEPVSRARNKDSAVEESA</sequence>
<dbReference type="GO" id="GO:0016020">
    <property type="term" value="C:membrane"/>
    <property type="evidence" value="ECO:0007669"/>
    <property type="project" value="InterPro"/>
</dbReference>
<evidence type="ECO:0000313" key="1">
    <source>
        <dbReference type="EMBL" id="RVU30308.1"/>
    </source>
</evidence>
<proteinExistence type="predicted"/>
<evidence type="ECO:0000313" key="2">
    <source>
        <dbReference type="Proteomes" id="UP000282818"/>
    </source>
</evidence>